<dbReference type="Proteomes" id="UP000789342">
    <property type="component" value="Unassembled WGS sequence"/>
</dbReference>
<sequence length="55" mass="5998">MHTFPGEATTYLSVDSLCKEADNSQVHLYPIEFLNSVNVGNLPAHKLSLKVGTPI</sequence>
<dbReference type="Pfam" id="PF21530">
    <property type="entry name" value="Pif1_2B_dom"/>
    <property type="match status" value="1"/>
</dbReference>
<comment type="caution">
    <text evidence="2">The sequence shown here is derived from an EMBL/GenBank/DDBJ whole genome shotgun (WGS) entry which is preliminary data.</text>
</comment>
<organism evidence="2 3">
    <name type="scientific">Acaulospora morrowiae</name>
    <dbReference type="NCBI Taxonomy" id="94023"/>
    <lineage>
        <taxon>Eukaryota</taxon>
        <taxon>Fungi</taxon>
        <taxon>Fungi incertae sedis</taxon>
        <taxon>Mucoromycota</taxon>
        <taxon>Glomeromycotina</taxon>
        <taxon>Glomeromycetes</taxon>
        <taxon>Diversisporales</taxon>
        <taxon>Acaulosporaceae</taxon>
        <taxon>Acaulospora</taxon>
    </lineage>
</organism>
<dbReference type="PANTHER" id="PTHR10492">
    <property type="match status" value="1"/>
</dbReference>
<evidence type="ECO:0000313" key="3">
    <source>
        <dbReference type="Proteomes" id="UP000789342"/>
    </source>
</evidence>
<accession>A0A9N9J854</accession>
<proteinExistence type="predicted"/>
<reference evidence="2" key="1">
    <citation type="submission" date="2021-06" db="EMBL/GenBank/DDBJ databases">
        <authorList>
            <person name="Kallberg Y."/>
            <person name="Tangrot J."/>
            <person name="Rosling A."/>
        </authorList>
    </citation>
    <scope>NUCLEOTIDE SEQUENCE</scope>
    <source>
        <strain evidence="2">CL551</strain>
    </source>
</reference>
<dbReference type="EMBL" id="CAJVPV010045596">
    <property type="protein sequence ID" value="CAG8769463.1"/>
    <property type="molecule type" value="Genomic_DNA"/>
</dbReference>
<dbReference type="OrthoDB" id="272985at2759"/>
<keyword evidence="3" id="KW-1185">Reference proteome</keyword>
<gene>
    <name evidence="2" type="ORF">AMORRO_LOCUS16496</name>
</gene>
<feature type="non-terminal residue" evidence="2">
    <location>
        <position position="55"/>
    </location>
</feature>
<evidence type="ECO:0000313" key="2">
    <source>
        <dbReference type="EMBL" id="CAG8769463.1"/>
    </source>
</evidence>
<dbReference type="AlphaFoldDB" id="A0A9N9J854"/>
<name>A0A9N9J854_9GLOM</name>
<dbReference type="InterPro" id="IPR049163">
    <property type="entry name" value="Pif1-like_2B_dom"/>
</dbReference>
<dbReference type="PANTHER" id="PTHR10492:SF57">
    <property type="entry name" value="ATP-DEPENDENT DNA HELICASE"/>
    <property type="match status" value="1"/>
</dbReference>
<evidence type="ECO:0000259" key="1">
    <source>
        <dbReference type="Pfam" id="PF21530"/>
    </source>
</evidence>
<feature type="domain" description="DNA helicase Pif1-like 2B" evidence="1">
    <location>
        <begin position="32"/>
        <end position="55"/>
    </location>
</feature>
<protein>
    <submittedName>
        <fullName evidence="2">9514_t:CDS:1</fullName>
    </submittedName>
</protein>